<dbReference type="RefSeq" id="YP_007673441.1">
    <property type="nucleotide sequence ID" value="NC_020842.1"/>
</dbReference>
<name>M4SLA1_9CAUD</name>
<reference evidence="1 4" key="1">
    <citation type="submission" date="2010-11" db="EMBL/GenBank/DDBJ databases">
        <title>The Genome Sequence of Cellulophaga phage phiST.</title>
        <authorList>
            <consortium name="The Broad Institute Genome Sequencing Platform"/>
            <person name="Henn M.R."/>
            <person name="Reimann L."/>
            <person name="Holmfelt K."/>
            <person name="Levin J."/>
            <person name="Malboeuf C."/>
            <person name="Casali M."/>
            <person name="Russ C."/>
            <person name="Lennon N."/>
            <person name="Chapman S.B."/>
            <person name="Erlich R."/>
            <person name="Young S.K."/>
            <person name="Yandava C."/>
            <person name="Zeng Q."/>
            <person name="Alvarado L."/>
            <person name="Anderson S."/>
            <person name="Berlin A."/>
            <person name="Chen Z."/>
            <person name="Freedman E."/>
            <person name="Gellesch M."/>
            <person name="Goldberg J."/>
            <person name="Green L."/>
            <person name="Griggs A."/>
            <person name="Gujja S."/>
            <person name="Heilman E.R."/>
            <person name="Heiman D."/>
            <person name="Hollinger A."/>
            <person name="Howarth C."/>
            <person name="Larson L."/>
            <person name="Mehta T."/>
            <person name="Pearson M."/>
            <person name="Roberts A."/>
            <person name="Ryan E."/>
            <person name="Saif S."/>
            <person name="Shea T."/>
            <person name="Shenoy N."/>
            <person name="Sisk P."/>
            <person name="Stolte C."/>
            <person name="Sykes S."/>
            <person name="White J."/>
            <person name="Haas B."/>
            <person name="Nusbaum C."/>
            <person name="Birren B."/>
        </authorList>
    </citation>
    <scope>NUCLEOTIDE SEQUENCE [LARGE SCALE GENOMIC DNA]</scope>
    <source>
        <strain evidence="4">phiST</strain>
        <strain evidence="1">PhiST</strain>
    </source>
</reference>
<gene>
    <name evidence="1" type="ORF">CGPG_00059</name>
    <name evidence="2" type="ORF">PhiST_gp050</name>
</gene>
<proteinExistence type="predicted"/>
<protein>
    <submittedName>
        <fullName evidence="1">Uncharacterized protein</fullName>
    </submittedName>
</protein>
<reference evidence="3" key="3">
    <citation type="submission" date="2013-03" db="EMBL/GenBank/DDBJ databases">
        <title>The Cellulophaga phages: a novel, diverse, and globally ubiquitous model system.</title>
        <authorList>
            <person name="Holmfeldt K."/>
            <person name="Solonenko N."/>
            <person name="Shah M."/>
            <person name="Corrier K."/>
            <person name="Riemann L."/>
            <person name="VerBerkmoes N.C."/>
            <person name="Sullivan M.B."/>
        </authorList>
    </citation>
    <scope>NUCLEOTIDE SEQUENCE [LARGE SCALE GENOMIC DNA]</scope>
</reference>
<evidence type="ECO:0000313" key="3">
    <source>
        <dbReference type="Proteomes" id="UP000014729"/>
    </source>
</evidence>
<evidence type="ECO:0000313" key="4">
    <source>
        <dbReference type="Proteomes" id="UP000203074"/>
    </source>
</evidence>
<evidence type="ECO:0000313" key="2">
    <source>
        <dbReference type="EMBL" id="AGO47189.1"/>
    </source>
</evidence>
<reference evidence="2 3" key="2">
    <citation type="journal article" date="2013" name="Proc. Natl. Acad. Sci. U.S.A.">
        <title>Twelve previously unknown phage genera are ubiquitous in global oceans.</title>
        <authorList>
            <person name="Holmfeldt K."/>
            <person name="Solonenko N."/>
            <person name="Shah M."/>
            <person name="Corrier K."/>
            <person name="Riemann L."/>
            <person name="Verberkmoes N.C."/>
            <person name="Sullivan M.B."/>
        </authorList>
    </citation>
    <scope>NUCLEOTIDE SEQUENCE [LARGE SCALE GENOMIC DNA]</scope>
    <source>
        <strain evidence="2">PhiST</strain>
    </source>
</reference>
<dbReference type="Proteomes" id="UP000203074">
    <property type="component" value="Segment"/>
</dbReference>
<dbReference type="KEGG" id="vg:15009957"/>
<organism evidence="1 4">
    <name type="scientific">Cellulophaga phage phiST</name>
    <dbReference type="NCBI Taxonomy" id="756282"/>
    <lineage>
        <taxon>Viruses</taxon>
        <taxon>Duplodnaviria</taxon>
        <taxon>Heunggongvirae</taxon>
        <taxon>Uroviricota</taxon>
        <taxon>Caudoviricetes</taxon>
        <taxon>Cbastvirus</taxon>
        <taxon>Cbastvirus ST</taxon>
    </lineage>
</organism>
<sequence length="108" mass="12701">MNIDLGDFVIEGKDRAGKYDKFDLFKTTIIQSGKMEGQTLKRPQWYDCSLKDCLKTIVQVRAEKEGTFENVESYLDRYEKITKDFHKDLEKIEKVFLSLVEINTKLLK</sequence>
<dbReference type="EMBL" id="HQ634192">
    <property type="protein sequence ID" value="AGH56758.1"/>
    <property type="molecule type" value="Genomic_DNA"/>
</dbReference>
<evidence type="ECO:0000313" key="1">
    <source>
        <dbReference type="EMBL" id="AGH56758.1"/>
    </source>
</evidence>
<dbReference type="Proteomes" id="UP000014729">
    <property type="component" value="Segment"/>
</dbReference>
<dbReference type="GeneID" id="15009957"/>
<dbReference type="EMBL" id="KC821604">
    <property type="protein sequence ID" value="AGO47189.1"/>
    <property type="molecule type" value="Genomic_DNA"/>
</dbReference>
<accession>M4SLA1</accession>
<keyword evidence="4" id="KW-1185">Reference proteome</keyword>